<dbReference type="GO" id="GO:0009431">
    <property type="term" value="C:bacterial-type flagellum basal body, MS ring"/>
    <property type="evidence" value="ECO:0007669"/>
    <property type="project" value="InterPro"/>
</dbReference>
<protein>
    <recommendedName>
        <fullName evidence="9">Flagellar M-ring protein</fullName>
    </recommendedName>
</protein>
<evidence type="ECO:0000256" key="2">
    <source>
        <dbReference type="ARBA" id="ARBA00004651"/>
    </source>
</evidence>
<keyword evidence="8 9" id="KW-0975">Bacterial flagellum</keyword>
<evidence type="ECO:0000313" key="14">
    <source>
        <dbReference type="EMBL" id="TDT50612.1"/>
    </source>
</evidence>
<dbReference type="GO" id="GO:0003774">
    <property type="term" value="F:cytoskeletal motor activity"/>
    <property type="evidence" value="ECO:0007669"/>
    <property type="project" value="InterPro"/>
</dbReference>
<feature type="domain" description="Flagellar M-ring C-terminal" evidence="13">
    <location>
        <begin position="255"/>
        <end position="402"/>
    </location>
</feature>
<name>A0A4R7KD32_9CLOT</name>
<reference evidence="14 15" key="1">
    <citation type="submission" date="2019-03" db="EMBL/GenBank/DDBJ databases">
        <title>Genomic Encyclopedia of Type Strains, Phase IV (KMG-IV): sequencing the most valuable type-strain genomes for metagenomic binning, comparative biology and taxonomic classification.</title>
        <authorList>
            <person name="Goeker M."/>
        </authorList>
    </citation>
    <scope>NUCLEOTIDE SEQUENCE [LARGE SCALE GENOMIC DNA]</scope>
    <source>
        <strain evidence="14 15">DSM 24455</strain>
    </source>
</reference>
<evidence type="ECO:0000313" key="15">
    <source>
        <dbReference type="Proteomes" id="UP000295325"/>
    </source>
</evidence>
<dbReference type="Gene3D" id="3.30.300.30">
    <property type="match status" value="1"/>
</dbReference>
<dbReference type="InterPro" id="IPR013556">
    <property type="entry name" value="Flag_M-ring_C"/>
</dbReference>
<evidence type="ECO:0000259" key="13">
    <source>
        <dbReference type="Pfam" id="PF08345"/>
    </source>
</evidence>
<comment type="subcellular location">
    <subcellularLocation>
        <location evidence="1 9">Bacterial flagellum basal body</location>
    </subcellularLocation>
    <subcellularLocation>
        <location evidence="2">Cell membrane</location>
        <topology evidence="2">Multi-pass membrane protein</topology>
    </subcellularLocation>
</comment>
<dbReference type="InterPro" id="IPR000067">
    <property type="entry name" value="FlgMring_FliF"/>
</dbReference>
<sequence>MNKIRELLKSLNNKWKSLSSAKKIGLIVISAALLATIAVFFMYINRVKYATLFANLDPKDAARVYEKLKSDKADVKIEGNSILVPEDKVDELRMSVLSSDAVPSSGKGWELFDESKFGVTDTEAKVMYQRALEGELSRTISSFEQVEKAIVHLVLPDDSVFARETDNARASVTLKLKNSTRLTPEQVKAIVALISGSVKNLPKENVEVIDANTMVSLTEDLFDGANPSGITSITKQRDIERQFEGQIENNIKDLLGKVFGNDKLSVKVNTDLDFDSKQTTTITYDKNPVIISTHKSMQSSKDSASSNAGSSPIDNQYTPNITNGNNQSSDSSSTEETTNYNVGQTQETVVKAPGEVKRMTVSVLVDGNLSDEDKTTIQNIVSSAIGYDPNRGDQINIEGIPFNPELKQKVQDDLKKIQQEEENQRKIKLYTTIGSVSGGIILLILSLLFIRKSIKKKKEIVEKPNLDVVINDNVIPKQPIAYSPVLEDREEVMDIEKEIRQFASSKPDQVVDLIKTWLAEDER</sequence>
<feature type="transmembrane region" description="Helical" evidence="11">
    <location>
        <begin position="429"/>
        <end position="450"/>
    </location>
</feature>
<dbReference type="Proteomes" id="UP000295325">
    <property type="component" value="Unassembled WGS sequence"/>
</dbReference>
<evidence type="ECO:0000256" key="10">
    <source>
        <dbReference type="SAM" id="MobiDB-lite"/>
    </source>
</evidence>
<feature type="compositionally biased region" description="Low complexity" evidence="10">
    <location>
        <begin position="322"/>
        <end position="341"/>
    </location>
</feature>
<evidence type="ECO:0000256" key="9">
    <source>
        <dbReference type="PIRNR" id="PIRNR004862"/>
    </source>
</evidence>
<dbReference type="RefSeq" id="WP_133629053.1">
    <property type="nucleotide sequence ID" value="NZ_SOAZ01000026.1"/>
</dbReference>
<dbReference type="GO" id="GO:0005886">
    <property type="term" value="C:plasma membrane"/>
    <property type="evidence" value="ECO:0007669"/>
    <property type="project" value="UniProtKB-SubCell"/>
</dbReference>
<keyword evidence="4" id="KW-1003">Cell membrane</keyword>
<keyword evidence="15" id="KW-1185">Reference proteome</keyword>
<feature type="compositionally biased region" description="Low complexity" evidence="10">
    <location>
        <begin position="296"/>
        <end position="311"/>
    </location>
</feature>
<dbReference type="PRINTS" id="PR01009">
    <property type="entry name" value="FLGMRINGFLIF"/>
</dbReference>
<evidence type="ECO:0000256" key="1">
    <source>
        <dbReference type="ARBA" id="ARBA00004117"/>
    </source>
</evidence>
<dbReference type="InterPro" id="IPR043427">
    <property type="entry name" value="YscJ/FliF"/>
</dbReference>
<evidence type="ECO:0000256" key="8">
    <source>
        <dbReference type="ARBA" id="ARBA00023143"/>
    </source>
</evidence>
<keyword evidence="5 11" id="KW-0812">Transmembrane</keyword>
<feature type="compositionally biased region" description="Polar residues" evidence="10">
    <location>
        <begin position="312"/>
        <end position="321"/>
    </location>
</feature>
<comment type="similarity">
    <text evidence="3 9">Belongs to the FliF family.</text>
</comment>
<keyword evidence="14" id="KW-0966">Cell projection</keyword>
<keyword evidence="14" id="KW-0969">Cilium</keyword>
<evidence type="ECO:0000256" key="7">
    <source>
        <dbReference type="ARBA" id="ARBA00023136"/>
    </source>
</evidence>
<evidence type="ECO:0000256" key="3">
    <source>
        <dbReference type="ARBA" id="ARBA00007971"/>
    </source>
</evidence>
<comment type="caution">
    <text evidence="14">The sequence shown here is derived from an EMBL/GenBank/DDBJ whole genome shotgun (WGS) entry which is preliminary data.</text>
</comment>
<dbReference type="Pfam" id="PF08345">
    <property type="entry name" value="YscJ_FliF_C"/>
    <property type="match status" value="1"/>
</dbReference>
<dbReference type="PIRSF" id="PIRSF004862">
    <property type="entry name" value="FliF"/>
    <property type="match status" value="1"/>
</dbReference>
<dbReference type="OrthoDB" id="9807026at2"/>
<organism evidence="14 15">
    <name type="scientific">Fonticella tunisiensis</name>
    <dbReference type="NCBI Taxonomy" id="1096341"/>
    <lineage>
        <taxon>Bacteria</taxon>
        <taxon>Bacillati</taxon>
        <taxon>Bacillota</taxon>
        <taxon>Clostridia</taxon>
        <taxon>Eubacteriales</taxon>
        <taxon>Clostridiaceae</taxon>
        <taxon>Fonticella</taxon>
    </lineage>
</organism>
<gene>
    <name evidence="14" type="ORF">EDD71_12629</name>
</gene>
<evidence type="ECO:0000259" key="12">
    <source>
        <dbReference type="Pfam" id="PF01514"/>
    </source>
</evidence>
<proteinExistence type="inferred from homology"/>
<evidence type="ECO:0000256" key="11">
    <source>
        <dbReference type="SAM" id="Phobius"/>
    </source>
</evidence>
<dbReference type="InterPro" id="IPR045851">
    <property type="entry name" value="AMP-bd_C_sf"/>
</dbReference>
<evidence type="ECO:0000256" key="6">
    <source>
        <dbReference type="ARBA" id="ARBA00022989"/>
    </source>
</evidence>
<dbReference type="InterPro" id="IPR006182">
    <property type="entry name" value="FliF_N_dom"/>
</dbReference>
<comment type="function">
    <text evidence="9">The M ring may be actively involved in energy transduction.</text>
</comment>
<dbReference type="PANTHER" id="PTHR30046:SF0">
    <property type="entry name" value="FLAGELLAR M-RING PROTEIN"/>
    <property type="match status" value="1"/>
</dbReference>
<dbReference type="AlphaFoldDB" id="A0A4R7KD32"/>
<dbReference type="PANTHER" id="PTHR30046">
    <property type="entry name" value="FLAGELLAR M-RING PROTEIN"/>
    <property type="match status" value="1"/>
</dbReference>
<dbReference type="NCBIfam" id="TIGR00206">
    <property type="entry name" value="fliF"/>
    <property type="match status" value="1"/>
</dbReference>
<feature type="transmembrane region" description="Helical" evidence="11">
    <location>
        <begin position="24"/>
        <end position="44"/>
    </location>
</feature>
<feature type="region of interest" description="Disordered" evidence="10">
    <location>
        <begin position="294"/>
        <end position="349"/>
    </location>
</feature>
<evidence type="ECO:0000256" key="5">
    <source>
        <dbReference type="ARBA" id="ARBA00022692"/>
    </source>
</evidence>
<keyword evidence="14" id="KW-0282">Flagellum</keyword>
<keyword evidence="6 11" id="KW-1133">Transmembrane helix</keyword>
<dbReference type="Pfam" id="PF01514">
    <property type="entry name" value="YscJ_FliF"/>
    <property type="match status" value="1"/>
</dbReference>
<evidence type="ECO:0000256" key="4">
    <source>
        <dbReference type="ARBA" id="ARBA00022475"/>
    </source>
</evidence>
<dbReference type="EMBL" id="SOAZ01000026">
    <property type="protein sequence ID" value="TDT50612.1"/>
    <property type="molecule type" value="Genomic_DNA"/>
</dbReference>
<accession>A0A4R7KD32</accession>
<dbReference type="GO" id="GO:0071973">
    <property type="term" value="P:bacterial-type flagellum-dependent cell motility"/>
    <property type="evidence" value="ECO:0007669"/>
    <property type="project" value="InterPro"/>
</dbReference>
<keyword evidence="7 11" id="KW-0472">Membrane</keyword>
<feature type="domain" description="Flagellar M-ring N-terminal" evidence="12">
    <location>
        <begin position="45"/>
        <end position="213"/>
    </location>
</feature>